<feature type="transmembrane region" description="Helical" evidence="9">
    <location>
        <begin position="67"/>
        <end position="88"/>
    </location>
</feature>
<feature type="transmembrane region" description="Helical" evidence="9">
    <location>
        <begin position="204"/>
        <end position="224"/>
    </location>
</feature>
<feature type="transmembrane region" description="Helical" evidence="9">
    <location>
        <begin position="319"/>
        <end position="337"/>
    </location>
</feature>
<dbReference type="InterPro" id="IPR050879">
    <property type="entry name" value="Acyltransferase_3"/>
</dbReference>
<evidence type="ECO:0000256" key="4">
    <source>
        <dbReference type="ARBA" id="ARBA00022692"/>
    </source>
</evidence>
<dbReference type="Pfam" id="PF01757">
    <property type="entry name" value="Acyl_transf_3"/>
    <property type="match status" value="1"/>
</dbReference>
<evidence type="ECO:0000256" key="9">
    <source>
        <dbReference type="SAM" id="Phobius"/>
    </source>
</evidence>
<evidence type="ECO:0000313" key="11">
    <source>
        <dbReference type="EMBL" id="QIN82516.1"/>
    </source>
</evidence>
<dbReference type="Proteomes" id="UP000501452">
    <property type="component" value="Chromosome"/>
</dbReference>
<keyword evidence="7 11" id="KW-0012">Acyltransferase</keyword>
<dbReference type="GO" id="GO:0009103">
    <property type="term" value="P:lipopolysaccharide biosynthetic process"/>
    <property type="evidence" value="ECO:0007669"/>
    <property type="project" value="TreeGrafter"/>
</dbReference>
<keyword evidence="6 9" id="KW-0472">Membrane</keyword>
<evidence type="ECO:0000256" key="2">
    <source>
        <dbReference type="ARBA" id="ARBA00022475"/>
    </source>
</evidence>
<dbReference type="KEGG" id="rub:GBA63_07585"/>
<dbReference type="SUPFAM" id="SSF52266">
    <property type="entry name" value="SGNH hydrolase"/>
    <property type="match status" value="1"/>
</dbReference>
<organism evidence="11 12">
    <name type="scientific">Rubrobacter tropicus</name>
    <dbReference type="NCBI Taxonomy" id="2653851"/>
    <lineage>
        <taxon>Bacteria</taxon>
        <taxon>Bacillati</taxon>
        <taxon>Actinomycetota</taxon>
        <taxon>Rubrobacteria</taxon>
        <taxon>Rubrobacterales</taxon>
        <taxon>Rubrobacteraceae</taxon>
        <taxon>Rubrobacter</taxon>
    </lineage>
</organism>
<dbReference type="GO" id="GO:0005886">
    <property type="term" value="C:plasma membrane"/>
    <property type="evidence" value="ECO:0007669"/>
    <property type="project" value="UniProtKB-SubCell"/>
</dbReference>
<evidence type="ECO:0000313" key="12">
    <source>
        <dbReference type="Proteomes" id="UP000501452"/>
    </source>
</evidence>
<dbReference type="Gene3D" id="3.40.50.1110">
    <property type="entry name" value="SGNH hydrolase"/>
    <property type="match status" value="1"/>
</dbReference>
<dbReference type="PANTHER" id="PTHR23028">
    <property type="entry name" value="ACETYLTRANSFERASE"/>
    <property type="match status" value="1"/>
</dbReference>
<feature type="region of interest" description="Disordered" evidence="8">
    <location>
        <begin position="474"/>
        <end position="562"/>
    </location>
</feature>
<protein>
    <submittedName>
        <fullName evidence="11">Acyltransferase family protein</fullName>
    </submittedName>
</protein>
<reference evidence="11 12" key="1">
    <citation type="submission" date="2019-10" db="EMBL/GenBank/DDBJ databases">
        <title>Rubrobacter sp nov SCSIO 52090 isolated from a deep-sea sediment in the South China Sea.</title>
        <authorList>
            <person name="Chen R.W."/>
        </authorList>
    </citation>
    <scope>NUCLEOTIDE SEQUENCE [LARGE SCALE GENOMIC DNA]</scope>
    <source>
        <strain evidence="11 12">SCSIO 52909</strain>
    </source>
</reference>
<keyword evidence="4 9" id="KW-0812">Transmembrane</keyword>
<feature type="transmembrane region" description="Helical" evidence="9">
    <location>
        <begin position="432"/>
        <end position="455"/>
    </location>
</feature>
<gene>
    <name evidence="11" type="ORF">GBA63_07585</name>
</gene>
<keyword evidence="2" id="KW-1003">Cell membrane</keyword>
<feature type="transmembrane region" description="Helical" evidence="9">
    <location>
        <begin position="285"/>
        <end position="307"/>
    </location>
</feature>
<feature type="transmembrane region" description="Helical" evidence="9">
    <location>
        <begin position="109"/>
        <end position="128"/>
    </location>
</feature>
<evidence type="ECO:0000256" key="5">
    <source>
        <dbReference type="ARBA" id="ARBA00022989"/>
    </source>
</evidence>
<feature type="domain" description="Acyltransferase 3" evidence="10">
    <location>
        <begin position="41"/>
        <end position="396"/>
    </location>
</feature>
<evidence type="ECO:0000256" key="7">
    <source>
        <dbReference type="ARBA" id="ARBA00023315"/>
    </source>
</evidence>
<keyword evidence="12" id="KW-1185">Reference proteome</keyword>
<dbReference type="AlphaFoldDB" id="A0A6G8Q7R4"/>
<dbReference type="RefSeq" id="WP_166174935.1">
    <property type="nucleotide sequence ID" value="NZ_CP045119.1"/>
</dbReference>
<keyword evidence="3 11" id="KW-0808">Transferase</keyword>
<dbReference type="InterPro" id="IPR002656">
    <property type="entry name" value="Acyl_transf_3_dom"/>
</dbReference>
<proteinExistence type="predicted"/>
<comment type="subcellular location">
    <subcellularLocation>
        <location evidence="1">Cell membrane</location>
        <topology evidence="1">Multi-pass membrane protein</topology>
    </subcellularLocation>
</comment>
<keyword evidence="5 9" id="KW-1133">Transmembrane helix</keyword>
<accession>A0A6G8Q7R4</accession>
<evidence type="ECO:0000256" key="8">
    <source>
        <dbReference type="SAM" id="MobiDB-lite"/>
    </source>
</evidence>
<dbReference type="PANTHER" id="PTHR23028:SF53">
    <property type="entry name" value="ACYL_TRANSF_3 DOMAIN-CONTAINING PROTEIN"/>
    <property type="match status" value="1"/>
</dbReference>
<evidence type="ECO:0000256" key="6">
    <source>
        <dbReference type="ARBA" id="ARBA00023136"/>
    </source>
</evidence>
<evidence type="ECO:0000256" key="3">
    <source>
        <dbReference type="ARBA" id="ARBA00022679"/>
    </source>
</evidence>
<evidence type="ECO:0000259" key="10">
    <source>
        <dbReference type="Pfam" id="PF01757"/>
    </source>
</evidence>
<dbReference type="GO" id="GO:0016747">
    <property type="term" value="F:acyltransferase activity, transferring groups other than amino-acyl groups"/>
    <property type="evidence" value="ECO:0007669"/>
    <property type="project" value="InterPro"/>
</dbReference>
<name>A0A6G8Q7R4_9ACTN</name>
<evidence type="ECO:0000256" key="1">
    <source>
        <dbReference type="ARBA" id="ARBA00004651"/>
    </source>
</evidence>
<feature type="compositionally biased region" description="Basic and acidic residues" evidence="8">
    <location>
        <begin position="502"/>
        <end position="549"/>
    </location>
</feature>
<dbReference type="EMBL" id="CP045119">
    <property type="protein sequence ID" value="QIN82516.1"/>
    <property type="molecule type" value="Genomic_DNA"/>
</dbReference>
<dbReference type="InterPro" id="IPR036514">
    <property type="entry name" value="SGNH_hydro_sf"/>
</dbReference>
<sequence>MLRSRPPGDATPGAGPEITHVVKIVGPSDPKARGIRLPFMPGLDGLRALAVVAVLLYHAGLEWLPGGFLGVEIFFVISGYLITALLVTEWRQRGRIDLKTFWIRRARRLLPALYLVVVATLAYAVIFLPGEVAGLRGDALSAFGYFTNWYLIFGNESYFEAMGRPSLLRHLWSLAVEEQFYLLWPPVVALGVSLGARRWRLRRLAFVSLVIAGLSALLMAFLYVPEVDPSRIYYGTDTRAAGLLIGAALAFAWRPGERAYREGCARLARLRGSGARGRLRRKWGWTLPALLDLVGLAALGGLVLFCLRLDEFQPALYKGGFLAVSLTTAALIAALAHPHSHVGRLLLGWRPLRWIGERSYGIYLWHWPVFMVTRPGLDVPLEGPKLLALRLAVTVLLAHLSFRYVEEPIRSGALGRAWKRLRQARGPRRRALGFRWAAAVTPVIALCVVLGVAVAQAKAPAPPAYLAAQEIHTVEETTDQPSQKDTNENGNKEEEEVASEPLSKKDEKPSPDKAKSDKDKAAADKDRAKGDANKTKASDKNASKKDPKKQNAAAPASTGPVSAIGDSVMLGSAATLQKEVAELSVIDAQVGMQVSYATDILRSRRSAGQLGETVIVHLGNNGTFTAGQFDEMMNVLSDVDRVIFVNVRVPRAWEAPNNAVIYEGVQEYPKAELVDWYSASAGQPNLFVTDGVHLQPPGQRLYADMISAQIEEG</sequence>